<name>A0A382SAI0_9ZZZZ</name>
<dbReference type="GO" id="GO:0005525">
    <property type="term" value="F:GTP binding"/>
    <property type="evidence" value="ECO:0007669"/>
    <property type="project" value="UniProtKB-KW"/>
</dbReference>
<evidence type="ECO:0000259" key="5">
    <source>
        <dbReference type="Pfam" id="PF25461"/>
    </source>
</evidence>
<dbReference type="InterPro" id="IPR004161">
    <property type="entry name" value="EFTu-like_2"/>
</dbReference>
<keyword evidence="2" id="KW-0342">GTP-binding</keyword>
<dbReference type="SUPFAM" id="SSF50465">
    <property type="entry name" value="EF-Tu/eEF-1alpha/eIF2-gamma C-terminal domain"/>
    <property type="match status" value="1"/>
</dbReference>
<dbReference type="CDD" id="cd15491">
    <property type="entry name" value="selB_III"/>
    <property type="match status" value="1"/>
</dbReference>
<feature type="domain" description="Selenocysteine-specific elongation factor beta-barrel" evidence="5">
    <location>
        <begin position="136"/>
        <end position="212"/>
    </location>
</feature>
<gene>
    <name evidence="6" type="ORF">METZ01_LOCUS359289</name>
</gene>
<evidence type="ECO:0000259" key="4">
    <source>
        <dbReference type="Pfam" id="PF03144"/>
    </source>
</evidence>
<dbReference type="EMBL" id="UINC01127367">
    <property type="protein sequence ID" value="SVD06435.1"/>
    <property type="molecule type" value="Genomic_DNA"/>
</dbReference>
<dbReference type="InterPro" id="IPR057335">
    <property type="entry name" value="Beta-barrel_SelB"/>
</dbReference>
<protein>
    <submittedName>
        <fullName evidence="6">Uncharacterized protein</fullName>
    </submittedName>
</protein>
<feature type="non-terminal residue" evidence="6">
    <location>
        <position position="313"/>
    </location>
</feature>
<dbReference type="InterPro" id="IPR050055">
    <property type="entry name" value="EF-Tu_GTPase"/>
</dbReference>
<dbReference type="InterPro" id="IPR009001">
    <property type="entry name" value="Transl_elong_EF1A/Init_IF2_C"/>
</dbReference>
<dbReference type="GO" id="GO:0003746">
    <property type="term" value="F:translation elongation factor activity"/>
    <property type="evidence" value="ECO:0007669"/>
    <property type="project" value="TreeGrafter"/>
</dbReference>
<feature type="non-terminal residue" evidence="6">
    <location>
        <position position="1"/>
    </location>
</feature>
<dbReference type="Pfam" id="PF03144">
    <property type="entry name" value="GTP_EFTU_D2"/>
    <property type="match status" value="1"/>
</dbReference>
<feature type="region of interest" description="Disordered" evidence="3">
    <location>
        <begin position="81"/>
        <end position="108"/>
    </location>
</feature>
<dbReference type="Gene3D" id="2.40.30.10">
    <property type="entry name" value="Translation factors"/>
    <property type="match status" value="1"/>
</dbReference>
<evidence type="ECO:0000256" key="2">
    <source>
        <dbReference type="ARBA" id="ARBA00023134"/>
    </source>
</evidence>
<feature type="domain" description="Translation elongation factor EFTu-like" evidence="4">
    <location>
        <begin position="46"/>
        <end position="113"/>
    </location>
</feature>
<dbReference type="AlphaFoldDB" id="A0A382SAI0"/>
<dbReference type="PANTHER" id="PTHR43721">
    <property type="entry name" value="ELONGATION FACTOR TU-RELATED"/>
    <property type="match status" value="1"/>
</dbReference>
<evidence type="ECO:0000313" key="6">
    <source>
        <dbReference type="EMBL" id="SVD06435.1"/>
    </source>
</evidence>
<dbReference type="PANTHER" id="PTHR43721:SF9">
    <property type="entry name" value="GTP-BINDING PROTEIN 1"/>
    <property type="match status" value="1"/>
</dbReference>
<reference evidence="6" key="1">
    <citation type="submission" date="2018-05" db="EMBL/GenBank/DDBJ databases">
        <authorList>
            <person name="Lanie J.A."/>
            <person name="Ng W.-L."/>
            <person name="Kazmierczak K.M."/>
            <person name="Andrzejewski T.M."/>
            <person name="Davidsen T.M."/>
            <person name="Wayne K.J."/>
            <person name="Tettelin H."/>
            <person name="Glass J.I."/>
            <person name="Rusch D."/>
            <person name="Podicherti R."/>
            <person name="Tsui H.-C.T."/>
            <person name="Winkler M.E."/>
        </authorList>
    </citation>
    <scope>NUCLEOTIDE SEQUENCE</scope>
</reference>
<accession>A0A382SAI0</accession>
<keyword evidence="1" id="KW-0547">Nucleotide-binding</keyword>
<sequence length="313" mass="34358">VSSVTGDGIEALKTELAVRLAQTPPPRDLGKPRLSVDRVFTLKGIGTVVTGTLNDGVLKKGQHVVLQPGARKARVRSLQSHNHEIDTAPPGARTAVSLTDASRESTTRGATLTLPNLGEAAKTVDVWLERSKNSPRRTMKNNSLFRVHHGSGNEPARLVLLEGKEVAVGDHALAQFRFEHPVYVLAGDRLVIRDWSETVTLAGGLVIDPQSRRRGFRAEAQRELLERCTTSSCPTVWMSAFLKRDGAVKRDELLRQSRFGERDMESALESDEDVLALGDWVVDAERWQQAHDEAAAMIDAEHKAHPERPGVAL</sequence>
<proteinExistence type="predicted"/>
<dbReference type="Pfam" id="PF25461">
    <property type="entry name" value="Beta-barrel_SelB"/>
    <property type="match status" value="1"/>
</dbReference>
<dbReference type="InterPro" id="IPR009000">
    <property type="entry name" value="Transl_B-barrel_sf"/>
</dbReference>
<evidence type="ECO:0000256" key="1">
    <source>
        <dbReference type="ARBA" id="ARBA00022741"/>
    </source>
</evidence>
<organism evidence="6">
    <name type="scientific">marine metagenome</name>
    <dbReference type="NCBI Taxonomy" id="408172"/>
    <lineage>
        <taxon>unclassified sequences</taxon>
        <taxon>metagenomes</taxon>
        <taxon>ecological metagenomes</taxon>
    </lineage>
</organism>
<evidence type="ECO:0000256" key="3">
    <source>
        <dbReference type="SAM" id="MobiDB-lite"/>
    </source>
</evidence>
<dbReference type="SUPFAM" id="SSF50447">
    <property type="entry name" value="Translation proteins"/>
    <property type="match status" value="1"/>
</dbReference>